<dbReference type="GO" id="GO:0043190">
    <property type="term" value="C:ATP-binding cassette (ABC) transporter complex"/>
    <property type="evidence" value="ECO:0007669"/>
    <property type="project" value="InterPro"/>
</dbReference>
<dbReference type="Gene3D" id="3.10.105.10">
    <property type="entry name" value="Dipeptide-binding Protein, Domain 3"/>
    <property type="match status" value="1"/>
</dbReference>
<dbReference type="SUPFAM" id="SSF53850">
    <property type="entry name" value="Periplasmic binding protein-like II"/>
    <property type="match status" value="1"/>
</dbReference>
<evidence type="ECO:0000313" key="6">
    <source>
        <dbReference type="EMBL" id="CCG08133.1"/>
    </source>
</evidence>
<proteinExistence type="inferred from homology"/>
<dbReference type="InterPro" id="IPR039424">
    <property type="entry name" value="SBP_5"/>
</dbReference>
<keyword evidence="3 4" id="KW-0732">Signal</keyword>
<dbReference type="Gene3D" id="3.40.190.10">
    <property type="entry name" value="Periplasmic binding protein-like II"/>
    <property type="match status" value="1"/>
</dbReference>
<dbReference type="GO" id="GO:0042884">
    <property type="term" value="P:microcin transport"/>
    <property type="evidence" value="ECO:0007669"/>
    <property type="project" value="TreeGrafter"/>
</dbReference>
<dbReference type="EMBL" id="HE663493">
    <property type="protein sequence ID" value="CCG08133.1"/>
    <property type="molecule type" value="Genomic_DNA"/>
</dbReference>
<dbReference type="GO" id="GO:1904680">
    <property type="term" value="F:peptide transmembrane transporter activity"/>
    <property type="evidence" value="ECO:0007669"/>
    <property type="project" value="TreeGrafter"/>
</dbReference>
<dbReference type="InterPro" id="IPR030678">
    <property type="entry name" value="Peptide/Ni-bd"/>
</dbReference>
<dbReference type="PANTHER" id="PTHR30290">
    <property type="entry name" value="PERIPLASMIC BINDING COMPONENT OF ABC TRANSPORTER"/>
    <property type="match status" value="1"/>
</dbReference>
<dbReference type="PIRSF" id="PIRSF002741">
    <property type="entry name" value="MppA"/>
    <property type="match status" value="1"/>
</dbReference>
<evidence type="ECO:0000256" key="3">
    <source>
        <dbReference type="ARBA" id="ARBA00022729"/>
    </source>
</evidence>
<dbReference type="CDD" id="cd08497">
    <property type="entry name" value="MbnE-like"/>
    <property type="match status" value="1"/>
</dbReference>
<dbReference type="InterPro" id="IPR000914">
    <property type="entry name" value="SBP_5_dom"/>
</dbReference>
<dbReference type="Proteomes" id="UP000033220">
    <property type="component" value="Chromosome DSM 122"/>
</dbReference>
<dbReference type="HOGENOM" id="CLU_023171_0_0_5"/>
<comment type="subcellular location">
    <subcellularLocation>
        <location evidence="1">Periplasm</location>
    </subcellularLocation>
</comment>
<dbReference type="Pfam" id="PF00496">
    <property type="entry name" value="SBP_bac_5"/>
    <property type="match status" value="1"/>
</dbReference>
<evidence type="ECO:0000313" key="7">
    <source>
        <dbReference type="Proteomes" id="UP000033220"/>
    </source>
</evidence>
<protein>
    <submittedName>
        <fullName evidence="6">Extracellular solute-binding protein, family 5</fullName>
    </submittedName>
</protein>
<evidence type="ECO:0000256" key="4">
    <source>
        <dbReference type="SAM" id="SignalP"/>
    </source>
</evidence>
<gene>
    <name evidence="6" type="ORF">RSPPHO_01507</name>
</gene>
<dbReference type="GO" id="GO:0030288">
    <property type="term" value="C:outer membrane-bounded periplasmic space"/>
    <property type="evidence" value="ECO:0007669"/>
    <property type="project" value="TreeGrafter"/>
</dbReference>
<accession>H6SJG8</accession>
<dbReference type="OrthoDB" id="9803988at2"/>
<feature type="domain" description="Solute-binding protein family 5" evidence="5">
    <location>
        <begin position="105"/>
        <end position="507"/>
    </location>
</feature>
<evidence type="ECO:0000259" key="5">
    <source>
        <dbReference type="Pfam" id="PF00496"/>
    </source>
</evidence>
<evidence type="ECO:0000256" key="2">
    <source>
        <dbReference type="ARBA" id="ARBA00005695"/>
    </source>
</evidence>
<feature type="signal peptide" evidence="4">
    <location>
        <begin position="1"/>
        <end position="23"/>
    </location>
</feature>
<dbReference type="GO" id="GO:0015833">
    <property type="term" value="P:peptide transport"/>
    <property type="evidence" value="ECO:0007669"/>
    <property type="project" value="TreeGrafter"/>
</dbReference>
<dbReference type="RefSeq" id="WP_014414772.1">
    <property type="nucleotide sequence ID" value="NC_017059.1"/>
</dbReference>
<dbReference type="STRING" id="1150469.RSPPHO_01507"/>
<reference evidence="6 7" key="1">
    <citation type="submission" date="2012-02" db="EMBL/GenBank/DDBJ databases">
        <title>Shotgun genome sequence of Phaeospirillum photometricum DSM 122.</title>
        <authorList>
            <person name="Duquesne K."/>
            <person name="Sturgis J."/>
        </authorList>
    </citation>
    <scope>NUCLEOTIDE SEQUENCE [LARGE SCALE GENOMIC DNA]</scope>
    <source>
        <strain evidence="7">DSM122</strain>
    </source>
</reference>
<sequence>MRFVAYALWGALALSGGAGAALAAEPGPAHGLAMHGDLKYPPDFKHFDYVNPDAPKGGAVRLGAMGAFDTLNPLTLKGEAAPGLTLTLDTLMVAAADEPFSKYGLIAQSVEMPEDRSSVTFTLRSEAVWSDGTPVSADDVAFSLETLRTQGLPLYNMYYSDVAKVEVLGPKQVRFVFKTNQNRELPLIVGEMPILPKHYWQGRDFSAPTLEAPVSSGPYRIESFEPGRSITYARRPDYWGRDLPVNRGQDNFDSVRYDTYRDATVLLEAFKAGAYDYRLENVARQWATGYDTPAVRDGRILMEKLPHHRTAGMQGFIYNLRRPLFQDPRVREALAYAFDFEWTNQTLFHSEYSRMRSYFDNSELSAIGLPDAAELALLEPLRDQIPRRVFTEAYQPPVVDEAQGGLRSNLARALALLGEAGWTVRDGALRNADGTPFAFEILLVQPEFERVVLPFARNLERLGIKLAVRTVDTAQYMNRLSQFDYDMIVSGWGQSESPGNEQRDFWSQAAATTPGSSNYAGFVSPAVDRLVESLIKAPSRPDLITRVRALDRVLQWSFLVIPQWYQPADRVAYWNIFGRPAQTPRTGLQFMTWWVDPAKVAALGGRGGR</sequence>
<dbReference type="eggNOG" id="COG4166">
    <property type="taxonomic scope" value="Bacteria"/>
</dbReference>
<dbReference type="AlphaFoldDB" id="H6SJG8"/>
<dbReference type="PATRIC" id="fig|1150469.3.peg.1697"/>
<name>H6SJG8_PARPM</name>
<comment type="similarity">
    <text evidence="2">Belongs to the bacterial solute-binding protein 5 family.</text>
</comment>
<dbReference type="KEGG" id="rpm:RSPPHO_01507"/>
<evidence type="ECO:0000256" key="1">
    <source>
        <dbReference type="ARBA" id="ARBA00004418"/>
    </source>
</evidence>
<keyword evidence="7" id="KW-1185">Reference proteome</keyword>
<dbReference type="PANTHER" id="PTHR30290:SF64">
    <property type="entry name" value="ABC TRANSPORTER PERIPLASMIC BINDING PROTEIN"/>
    <property type="match status" value="1"/>
</dbReference>
<feature type="chain" id="PRO_5003606455" evidence="4">
    <location>
        <begin position="24"/>
        <end position="609"/>
    </location>
</feature>
<organism evidence="6 7">
    <name type="scientific">Pararhodospirillum photometricum DSM 122</name>
    <dbReference type="NCBI Taxonomy" id="1150469"/>
    <lineage>
        <taxon>Bacteria</taxon>
        <taxon>Pseudomonadati</taxon>
        <taxon>Pseudomonadota</taxon>
        <taxon>Alphaproteobacteria</taxon>
        <taxon>Rhodospirillales</taxon>
        <taxon>Rhodospirillaceae</taxon>
        <taxon>Pararhodospirillum</taxon>
    </lineage>
</organism>